<protein>
    <recommendedName>
        <fullName evidence="2">WKF domain-containing protein</fullName>
    </recommendedName>
</protein>
<dbReference type="Proteomes" id="UP000076722">
    <property type="component" value="Unassembled WGS sequence"/>
</dbReference>
<keyword evidence="4" id="KW-1185">Reference proteome</keyword>
<feature type="region of interest" description="Disordered" evidence="1">
    <location>
        <begin position="204"/>
        <end position="227"/>
    </location>
</feature>
<reference evidence="3 4" key="1">
    <citation type="journal article" date="2016" name="Mol. Biol. Evol.">
        <title>Comparative Genomics of Early-Diverging Mushroom-Forming Fungi Provides Insights into the Origins of Lignocellulose Decay Capabilities.</title>
        <authorList>
            <person name="Nagy L.G."/>
            <person name="Riley R."/>
            <person name="Tritt A."/>
            <person name="Adam C."/>
            <person name="Daum C."/>
            <person name="Floudas D."/>
            <person name="Sun H."/>
            <person name="Yadav J.S."/>
            <person name="Pangilinan J."/>
            <person name="Larsson K.H."/>
            <person name="Matsuura K."/>
            <person name="Barry K."/>
            <person name="Labutti K."/>
            <person name="Kuo R."/>
            <person name="Ohm R.A."/>
            <person name="Bhattacharya S.S."/>
            <person name="Shirouzu T."/>
            <person name="Yoshinaga Y."/>
            <person name="Martin F.M."/>
            <person name="Grigoriev I.V."/>
            <person name="Hibbett D.S."/>
        </authorList>
    </citation>
    <scope>NUCLEOTIDE SEQUENCE [LARGE SCALE GENOMIC DNA]</scope>
    <source>
        <strain evidence="3 4">HHB9708</strain>
    </source>
</reference>
<dbReference type="PANTHER" id="PTHR22306:SF2">
    <property type="entry name" value="CHROMOSOME 7 OPEN READING FRAME 50"/>
    <property type="match status" value="1"/>
</dbReference>
<feature type="compositionally biased region" description="Polar residues" evidence="1">
    <location>
        <begin position="61"/>
        <end position="71"/>
    </location>
</feature>
<organism evidence="3 4">
    <name type="scientific">Sistotremastrum niveocremeum HHB9708</name>
    <dbReference type="NCBI Taxonomy" id="1314777"/>
    <lineage>
        <taxon>Eukaryota</taxon>
        <taxon>Fungi</taxon>
        <taxon>Dikarya</taxon>
        <taxon>Basidiomycota</taxon>
        <taxon>Agaricomycotina</taxon>
        <taxon>Agaricomycetes</taxon>
        <taxon>Sistotremastrales</taxon>
        <taxon>Sistotremastraceae</taxon>
        <taxon>Sertulicium</taxon>
        <taxon>Sertulicium niveocremeum</taxon>
    </lineage>
</organism>
<sequence>MPDDFSDLSVAELKPKKKSKQEKAKAQDTQADEPIVEVVEEQGDVKPKKKRKRGKEEALDSNENVEPSSNDAEPIETSDVVAEPPKKKKRKEKKAGTTAAPDEPTSEPPPKKKKKEKKPKAVPLPEVEGVELNEQSAKCLTYAHEQVVQAKSWKFNKGKQNWLIRNIWDETQIPEGYLEITIKYLSTVQGGAREVLKKTAQSHLEAPVSAVTSTEATEAEDASPTVKKQRAQLLLEHLKDS</sequence>
<feature type="compositionally biased region" description="Basic residues" evidence="1">
    <location>
        <begin position="111"/>
        <end position="120"/>
    </location>
</feature>
<proteinExistence type="predicted"/>
<evidence type="ECO:0000259" key="2">
    <source>
        <dbReference type="Pfam" id="PF10180"/>
    </source>
</evidence>
<evidence type="ECO:0000313" key="4">
    <source>
        <dbReference type="Proteomes" id="UP000076722"/>
    </source>
</evidence>
<feature type="compositionally biased region" description="Acidic residues" evidence="1">
    <location>
        <begin position="30"/>
        <end position="42"/>
    </location>
</feature>
<feature type="region of interest" description="Disordered" evidence="1">
    <location>
        <begin position="1"/>
        <end position="129"/>
    </location>
</feature>
<dbReference type="EMBL" id="KV419396">
    <property type="protein sequence ID" value="KZS97550.1"/>
    <property type="molecule type" value="Genomic_DNA"/>
</dbReference>
<dbReference type="AlphaFoldDB" id="A0A164Z4U8"/>
<evidence type="ECO:0000313" key="3">
    <source>
        <dbReference type="EMBL" id="KZS97550.1"/>
    </source>
</evidence>
<dbReference type="InterPro" id="IPR019327">
    <property type="entry name" value="WKF"/>
</dbReference>
<evidence type="ECO:0000256" key="1">
    <source>
        <dbReference type="SAM" id="MobiDB-lite"/>
    </source>
</evidence>
<dbReference type="PANTHER" id="PTHR22306">
    <property type="entry name" value="CHROMOSOME 7 OPEN READING FRAME 50"/>
    <property type="match status" value="1"/>
</dbReference>
<feature type="domain" description="WKF" evidence="2">
    <location>
        <begin position="142"/>
        <end position="202"/>
    </location>
</feature>
<gene>
    <name evidence="3" type="ORF">SISNIDRAFT_546649</name>
</gene>
<name>A0A164Z4U8_9AGAM</name>
<dbReference type="Pfam" id="PF10180">
    <property type="entry name" value="WKF"/>
    <property type="match status" value="1"/>
</dbReference>
<accession>A0A164Z4U8</accession>
<dbReference type="OrthoDB" id="10261563at2759"/>